<feature type="compositionally biased region" description="Polar residues" evidence="1">
    <location>
        <begin position="279"/>
        <end position="299"/>
    </location>
</feature>
<accession>A0A226NE94</accession>
<dbReference type="EMBL" id="MCFN01000078">
    <property type="protein sequence ID" value="OXB65863.1"/>
    <property type="molecule type" value="Genomic_DNA"/>
</dbReference>
<reference evidence="3 4" key="1">
    <citation type="submission" date="2016-07" db="EMBL/GenBank/DDBJ databases">
        <title>Disparate Historic Effective Population Sizes Predicted by Modern Levels of Genome Diversity for the Scaled Quail (Callipepla squamata) and the Northern Bobwhite (Colinus virginianus): Inferences from First and Second Generation Draft Genome Assemblies for Sympatric New World Quail.</title>
        <authorList>
            <person name="Oldeschulte D.L."/>
            <person name="Halley Y.A."/>
            <person name="Bhattarai E.K."/>
            <person name="Brashear W.A."/>
            <person name="Hill J."/>
            <person name="Metz R.P."/>
            <person name="Johnson C.D."/>
            <person name="Rollins D."/>
            <person name="Peterson M.J."/>
            <person name="Bickhart D.M."/>
            <person name="Decker J.E."/>
            <person name="Seabury C.M."/>
        </authorList>
    </citation>
    <scope>NUCLEOTIDE SEQUENCE [LARGE SCALE GENOMIC DNA]</scope>
    <source>
        <strain evidence="3 4">Texas</strain>
        <tissue evidence="3">Leg muscle</tissue>
    </source>
</reference>
<keyword evidence="4" id="KW-1185">Reference proteome</keyword>
<feature type="compositionally biased region" description="Basic and acidic residues" evidence="1">
    <location>
        <begin position="312"/>
        <end position="328"/>
    </location>
</feature>
<feature type="domain" description="Smoothelin" evidence="2">
    <location>
        <begin position="110"/>
        <end position="159"/>
    </location>
</feature>
<comment type="caution">
    <text evidence="3">The sequence shown here is derived from an EMBL/GenBank/DDBJ whole genome shotgun (WGS) entry which is preliminary data.</text>
</comment>
<organism evidence="3 4">
    <name type="scientific">Callipepla squamata</name>
    <name type="common">Scaled quail</name>
    <dbReference type="NCBI Taxonomy" id="9009"/>
    <lineage>
        <taxon>Eukaryota</taxon>
        <taxon>Metazoa</taxon>
        <taxon>Chordata</taxon>
        <taxon>Craniata</taxon>
        <taxon>Vertebrata</taxon>
        <taxon>Euteleostomi</taxon>
        <taxon>Archelosauria</taxon>
        <taxon>Archosauria</taxon>
        <taxon>Dinosauria</taxon>
        <taxon>Saurischia</taxon>
        <taxon>Theropoda</taxon>
        <taxon>Coelurosauria</taxon>
        <taxon>Aves</taxon>
        <taxon>Neognathae</taxon>
        <taxon>Galloanserae</taxon>
        <taxon>Galliformes</taxon>
        <taxon>Odontophoridae</taxon>
        <taxon>Callipepla</taxon>
    </lineage>
</organism>
<dbReference type="Proteomes" id="UP000198323">
    <property type="component" value="Unassembled WGS sequence"/>
</dbReference>
<dbReference type="AlphaFoldDB" id="A0A226NE94"/>
<dbReference type="STRING" id="9009.A0A226NE94"/>
<protein>
    <recommendedName>
        <fullName evidence="2">Smoothelin domain-containing protein</fullName>
    </recommendedName>
</protein>
<evidence type="ECO:0000256" key="1">
    <source>
        <dbReference type="SAM" id="MobiDB-lite"/>
    </source>
</evidence>
<feature type="compositionally biased region" description="Basic and acidic residues" evidence="1">
    <location>
        <begin position="240"/>
        <end position="264"/>
    </location>
</feature>
<feature type="region of interest" description="Disordered" evidence="1">
    <location>
        <begin position="167"/>
        <end position="373"/>
    </location>
</feature>
<name>A0A226NE94_CALSU</name>
<feature type="compositionally biased region" description="Basic and acidic residues" evidence="1">
    <location>
        <begin position="86"/>
        <end position="102"/>
    </location>
</feature>
<dbReference type="InterPro" id="IPR022189">
    <property type="entry name" value="SMTN"/>
</dbReference>
<feature type="compositionally biased region" description="Low complexity" evidence="1">
    <location>
        <begin position="216"/>
        <end position="225"/>
    </location>
</feature>
<dbReference type="OrthoDB" id="8936296at2759"/>
<dbReference type="Pfam" id="PF12510">
    <property type="entry name" value="Smoothelin"/>
    <property type="match status" value="2"/>
</dbReference>
<feature type="region of interest" description="Disordered" evidence="1">
    <location>
        <begin position="86"/>
        <end position="105"/>
    </location>
</feature>
<proteinExistence type="predicted"/>
<gene>
    <name evidence="3" type="ORF">ASZ78_008557</name>
</gene>
<evidence type="ECO:0000259" key="2">
    <source>
        <dbReference type="Pfam" id="PF12510"/>
    </source>
</evidence>
<feature type="region of interest" description="Disordered" evidence="1">
    <location>
        <begin position="395"/>
        <end position="424"/>
    </location>
</feature>
<evidence type="ECO:0000313" key="4">
    <source>
        <dbReference type="Proteomes" id="UP000198323"/>
    </source>
</evidence>
<evidence type="ECO:0000313" key="3">
    <source>
        <dbReference type="EMBL" id="OXB65863.1"/>
    </source>
</evidence>
<feature type="compositionally biased region" description="Basic and acidic residues" evidence="1">
    <location>
        <begin position="185"/>
        <end position="194"/>
    </location>
</feature>
<feature type="domain" description="Smoothelin" evidence="2">
    <location>
        <begin position="51"/>
        <end position="74"/>
    </location>
</feature>
<sequence>MLLFHVACDCFSGKSSSFKEKIEEKRGLEVANKAEGAVAGTALNPALSSQLEATLDLAERRRIRSAIRELQRQELERDEEALASKRFRTERGSHRQDNKENWLRSQQLEEEQQKALASLSRELESITDVEELTKLLRAASEYEERKLIRAAIRKLRAEEIEAAALAGNVQSSRRDSAEPAAVPTRAERSRRDDAETAALVGNGGSSQRSGSELPAVGSVESSSEPVENRQSDAEQPVLSRVEESSRGGDTDRLPEEEPERSTDRGEDEEQERGQAELQDLSSQQLREPQKPSAQATASGTLVLLDLHAAPQPEEHTAEVELHTKRASEYELQCQEEGSGSPCAEQEPNVEPTEAPCSTGQSRQAEQRGPTQPCAVTQSGQFVICVRGQVSGKAVMPQEKPAGKGCPRQGAAGPAAPPGPPLIAPSQVAAQEDALLCVGPGPTRSGTEQAAGCQAQCLQVPQLPAGLLQGHERESVRAANLGLLHSLSQ</sequence>